<organism evidence="2 3">
    <name type="scientific">Salix koriyanagi</name>
    <dbReference type="NCBI Taxonomy" id="2511006"/>
    <lineage>
        <taxon>Eukaryota</taxon>
        <taxon>Viridiplantae</taxon>
        <taxon>Streptophyta</taxon>
        <taxon>Embryophyta</taxon>
        <taxon>Tracheophyta</taxon>
        <taxon>Spermatophyta</taxon>
        <taxon>Magnoliopsida</taxon>
        <taxon>eudicotyledons</taxon>
        <taxon>Gunneridae</taxon>
        <taxon>Pentapetalae</taxon>
        <taxon>rosids</taxon>
        <taxon>fabids</taxon>
        <taxon>Malpighiales</taxon>
        <taxon>Salicaceae</taxon>
        <taxon>Saliceae</taxon>
        <taxon>Salix</taxon>
    </lineage>
</organism>
<dbReference type="Proteomes" id="UP001151752">
    <property type="component" value="Chromosome 5"/>
</dbReference>
<reference evidence="2" key="1">
    <citation type="submission" date="2022-11" db="EMBL/GenBank/DDBJ databases">
        <authorList>
            <person name="Hyden B.L."/>
            <person name="Feng K."/>
            <person name="Yates T."/>
            <person name="Jawdy S."/>
            <person name="Smart L.B."/>
            <person name="Muchero W."/>
        </authorList>
    </citation>
    <scope>NUCLEOTIDE SEQUENCE</scope>
    <source>
        <tissue evidence="2">Shoot tip</tissue>
    </source>
</reference>
<feature type="compositionally biased region" description="Basic and acidic residues" evidence="1">
    <location>
        <begin position="1"/>
        <end position="14"/>
    </location>
</feature>
<name>A0A9Q0P539_9ROSI</name>
<evidence type="ECO:0000313" key="3">
    <source>
        <dbReference type="Proteomes" id="UP001151752"/>
    </source>
</evidence>
<protein>
    <submittedName>
        <fullName evidence="2">Uncharacterized protein</fullName>
    </submittedName>
</protein>
<reference evidence="2" key="2">
    <citation type="journal article" date="2023" name="Int. J. Mol. Sci.">
        <title>De Novo Assembly and Annotation of 11 Diverse Shrub Willow (Salix) Genomes Reveals Novel Gene Organization in Sex-Linked Regions.</title>
        <authorList>
            <person name="Hyden B."/>
            <person name="Feng K."/>
            <person name="Yates T.B."/>
            <person name="Jawdy S."/>
            <person name="Cereghino C."/>
            <person name="Smart L.B."/>
            <person name="Muchero W."/>
        </authorList>
    </citation>
    <scope>NUCLEOTIDE SEQUENCE</scope>
    <source>
        <tissue evidence="2">Shoot tip</tissue>
    </source>
</reference>
<feature type="region of interest" description="Disordered" evidence="1">
    <location>
        <begin position="1"/>
        <end position="29"/>
    </location>
</feature>
<evidence type="ECO:0000256" key="1">
    <source>
        <dbReference type="SAM" id="MobiDB-lite"/>
    </source>
</evidence>
<sequence length="92" mass="10007">MERASAVTRKDPARQPKTSNGHLFDGPAAPHDWTVKVSIQRQKQLAIVSADGQEYDVSSDRESIFGRGNHAGNSHCHAALIIIEATADQSQQ</sequence>
<keyword evidence="3" id="KW-1185">Reference proteome</keyword>
<gene>
    <name evidence="2" type="ORF">OIU74_020128</name>
</gene>
<proteinExistence type="predicted"/>
<dbReference type="EMBL" id="JAPFFM010000020">
    <property type="protein sequence ID" value="KAJ6681803.1"/>
    <property type="molecule type" value="Genomic_DNA"/>
</dbReference>
<comment type="caution">
    <text evidence="2">The sequence shown here is derived from an EMBL/GenBank/DDBJ whole genome shotgun (WGS) entry which is preliminary data.</text>
</comment>
<feature type="non-terminal residue" evidence="2">
    <location>
        <position position="92"/>
    </location>
</feature>
<accession>A0A9Q0P539</accession>
<dbReference type="AlphaFoldDB" id="A0A9Q0P539"/>
<evidence type="ECO:0000313" key="2">
    <source>
        <dbReference type="EMBL" id="KAJ6681803.1"/>
    </source>
</evidence>